<accession>A0A267HSP6</accession>
<dbReference type="OrthoDB" id="1809613at2"/>
<protein>
    <submittedName>
        <fullName evidence="6">Colicin V production protein CvpA</fullName>
    </submittedName>
</protein>
<dbReference type="Proteomes" id="UP000216797">
    <property type="component" value="Unassembled WGS sequence"/>
</dbReference>
<evidence type="ECO:0000313" key="7">
    <source>
        <dbReference type="Proteomes" id="UP000216797"/>
    </source>
</evidence>
<dbReference type="RefSeq" id="WP_071865066.1">
    <property type="nucleotide sequence ID" value="NZ_JBHLVQ010000018.1"/>
</dbReference>
<reference evidence="6 7" key="1">
    <citation type="submission" date="2015-08" db="EMBL/GenBank/DDBJ databases">
        <title>Enterococcus genome sequence.</title>
        <authorList>
            <person name="Acedo J.Z."/>
            <person name="Vederas J.C."/>
        </authorList>
    </citation>
    <scope>NUCLEOTIDE SEQUENCE [LARGE SCALE GENOMIC DNA]</scope>
    <source>
        <strain evidence="6 7">49</strain>
    </source>
</reference>
<dbReference type="PANTHER" id="PTHR37306:SF1">
    <property type="entry name" value="COLICIN V PRODUCTION PROTEIN"/>
    <property type="match status" value="1"/>
</dbReference>
<dbReference type="EMBL" id="LHUG01000004">
    <property type="protein sequence ID" value="PAB01364.1"/>
    <property type="molecule type" value="Genomic_DNA"/>
</dbReference>
<evidence type="ECO:0000256" key="5">
    <source>
        <dbReference type="SAM" id="Phobius"/>
    </source>
</evidence>
<dbReference type="PANTHER" id="PTHR37306">
    <property type="entry name" value="COLICIN V PRODUCTION PROTEIN"/>
    <property type="match status" value="1"/>
</dbReference>
<feature type="transmembrane region" description="Helical" evidence="5">
    <location>
        <begin position="116"/>
        <end position="145"/>
    </location>
</feature>
<dbReference type="GO" id="GO:0016020">
    <property type="term" value="C:membrane"/>
    <property type="evidence" value="ECO:0007669"/>
    <property type="project" value="UniProtKB-SubCell"/>
</dbReference>
<dbReference type="InterPro" id="IPR003825">
    <property type="entry name" value="Colicin-V_CvpA"/>
</dbReference>
<dbReference type="GO" id="GO:0009403">
    <property type="term" value="P:toxin biosynthetic process"/>
    <property type="evidence" value="ECO:0007669"/>
    <property type="project" value="InterPro"/>
</dbReference>
<proteinExistence type="predicted"/>
<evidence type="ECO:0000313" key="6">
    <source>
        <dbReference type="EMBL" id="PAB01364.1"/>
    </source>
</evidence>
<comment type="caution">
    <text evidence="6">The sequence shown here is derived from an EMBL/GenBank/DDBJ whole genome shotgun (WGS) entry which is preliminary data.</text>
</comment>
<dbReference type="AlphaFoldDB" id="A0A267HSP6"/>
<comment type="subcellular location">
    <subcellularLocation>
        <location evidence="1">Membrane</location>
        <topology evidence="1">Multi-pass membrane protein</topology>
    </subcellularLocation>
</comment>
<gene>
    <name evidence="6" type="ORF">AKL21_05005</name>
</gene>
<organism evidence="6 7">
    <name type="scientific">Enterococcus canintestini</name>
    <dbReference type="NCBI Taxonomy" id="317010"/>
    <lineage>
        <taxon>Bacteria</taxon>
        <taxon>Bacillati</taxon>
        <taxon>Bacillota</taxon>
        <taxon>Bacilli</taxon>
        <taxon>Lactobacillales</taxon>
        <taxon>Enterococcaceae</taxon>
        <taxon>Enterococcus</taxon>
    </lineage>
</organism>
<sequence length="182" mass="20605">MIGLLIILILVIAFYIGGRRGAPLQLAHTLGYALSFAIACFSYQSLAKKLELFVPYPSITPDAKMAFYSQTESLDLDKAYYAAIAFLLVMFIGWLITSLVAVFLNNLRFKRLLENYDWVLGGLLNALTAYIVIFFVLFVLAMIPLATVQNIFFNHFSARMIVEHSFILSWLFKNLWVTSILG</sequence>
<dbReference type="Pfam" id="PF02674">
    <property type="entry name" value="Colicin_V"/>
    <property type="match status" value="1"/>
</dbReference>
<keyword evidence="2 5" id="KW-0812">Transmembrane</keyword>
<keyword evidence="3 5" id="KW-1133">Transmembrane helix</keyword>
<keyword evidence="7" id="KW-1185">Reference proteome</keyword>
<evidence type="ECO:0000256" key="1">
    <source>
        <dbReference type="ARBA" id="ARBA00004141"/>
    </source>
</evidence>
<evidence type="ECO:0000256" key="2">
    <source>
        <dbReference type="ARBA" id="ARBA00022692"/>
    </source>
</evidence>
<keyword evidence="4 5" id="KW-0472">Membrane</keyword>
<name>A0A267HSP6_9ENTE</name>
<evidence type="ECO:0000256" key="4">
    <source>
        <dbReference type="ARBA" id="ARBA00023136"/>
    </source>
</evidence>
<feature type="transmembrane region" description="Helical" evidence="5">
    <location>
        <begin position="79"/>
        <end position="104"/>
    </location>
</feature>
<evidence type="ECO:0000256" key="3">
    <source>
        <dbReference type="ARBA" id="ARBA00022989"/>
    </source>
</evidence>